<evidence type="ECO:0000313" key="3">
    <source>
        <dbReference type="Proteomes" id="UP001499854"/>
    </source>
</evidence>
<keyword evidence="1" id="KW-1133">Transmembrane helix</keyword>
<accession>A0ABP5CH66</accession>
<comment type="caution">
    <text evidence="2">The sequence shown here is derived from an EMBL/GenBank/DDBJ whole genome shotgun (WGS) entry which is preliminary data.</text>
</comment>
<feature type="transmembrane region" description="Helical" evidence="1">
    <location>
        <begin position="44"/>
        <end position="65"/>
    </location>
</feature>
<dbReference type="RefSeq" id="WP_344656428.1">
    <property type="nucleotide sequence ID" value="NZ_BAAAQM010000007.1"/>
</dbReference>
<gene>
    <name evidence="2" type="ORF">GCM10009838_17380</name>
</gene>
<keyword evidence="1" id="KW-0812">Transmembrane</keyword>
<dbReference type="Proteomes" id="UP001499854">
    <property type="component" value="Unassembled WGS sequence"/>
</dbReference>
<sequence length="446" mass="46749">MNAILDEHDLRGAVERMAAGATTPPLPGTAILAAGARRRTRRRLGAVGSLALAATLAVSVSWSAFSGGSSPDPAGPGAAPTTTNAFTDQIEHTLEQVLPGTKVSAAMFTDLNPAARHQRDDVFPLRITYRGHVLDAFLTLQVWDHTPDYPASALCHDSLPWNTTRSDCVAKDLAGGGILHAELAKGPAAWTARSAGRGLGDKTLTIIDGDVSHGSTWALLQIRAGARANDSGLTPAKVSAAMEDPRFTAFLNDFTAHPERDPYGPLARISKKIVTSGPLGTHTWTLSFAIISQYLDNDGDPKVNDNCDYWELAIDGKTVGSLPGAACQMDGSTVHNPPPTDEGQPFPANPIPVTKDLGLPGDVGGTILTSTVPAGTATVEATFDDQSAPLTGKVFTVHGDIPYFALVKPGAQPAWKKAKVRCLDATGKEVAKLYFATPAALDPSAK</sequence>
<evidence type="ECO:0000256" key="1">
    <source>
        <dbReference type="SAM" id="Phobius"/>
    </source>
</evidence>
<keyword evidence="3" id="KW-1185">Reference proteome</keyword>
<name>A0ABP5CH66_9ACTN</name>
<proteinExistence type="predicted"/>
<dbReference type="EMBL" id="BAAAQM010000007">
    <property type="protein sequence ID" value="GAA1961328.1"/>
    <property type="molecule type" value="Genomic_DNA"/>
</dbReference>
<reference evidence="3" key="1">
    <citation type="journal article" date="2019" name="Int. J. Syst. Evol. Microbiol.">
        <title>The Global Catalogue of Microorganisms (GCM) 10K type strain sequencing project: providing services to taxonomists for standard genome sequencing and annotation.</title>
        <authorList>
            <consortium name="The Broad Institute Genomics Platform"/>
            <consortium name="The Broad Institute Genome Sequencing Center for Infectious Disease"/>
            <person name="Wu L."/>
            <person name="Ma J."/>
        </authorList>
    </citation>
    <scope>NUCLEOTIDE SEQUENCE [LARGE SCALE GENOMIC DNA]</scope>
    <source>
        <strain evidence="3">JCM 16013</strain>
    </source>
</reference>
<evidence type="ECO:0000313" key="2">
    <source>
        <dbReference type="EMBL" id="GAA1961328.1"/>
    </source>
</evidence>
<protein>
    <submittedName>
        <fullName evidence="2">Uncharacterized protein</fullName>
    </submittedName>
</protein>
<organism evidence="2 3">
    <name type="scientific">Catenulispora subtropica</name>
    <dbReference type="NCBI Taxonomy" id="450798"/>
    <lineage>
        <taxon>Bacteria</taxon>
        <taxon>Bacillati</taxon>
        <taxon>Actinomycetota</taxon>
        <taxon>Actinomycetes</taxon>
        <taxon>Catenulisporales</taxon>
        <taxon>Catenulisporaceae</taxon>
        <taxon>Catenulispora</taxon>
    </lineage>
</organism>
<keyword evidence="1" id="KW-0472">Membrane</keyword>